<feature type="domain" description="GATA-type" evidence="13">
    <location>
        <begin position="128"/>
        <end position="181"/>
    </location>
</feature>
<dbReference type="GO" id="GO:0000981">
    <property type="term" value="F:DNA-binding transcription factor activity, RNA polymerase II-specific"/>
    <property type="evidence" value="ECO:0007669"/>
    <property type="project" value="TreeGrafter"/>
</dbReference>
<keyword evidence="8" id="KW-0010">Activator</keyword>
<keyword evidence="6" id="KW-0805">Transcription regulation</keyword>
<dbReference type="InterPro" id="IPR039355">
    <property type="entry name" value="Transcription_factor_GATA"/>
</dbReference>
<proteinExistence type="evidence at transcript level"/>
<keyword evidence="2" id="KW-0479">Metal-binding</keyword>
<feature type="compositionally biased region" description="Basic residues" evidence="12">
    <location>
        <begin position="181"/>
        <end position="194"/>
    </location>
</feature>
<feature type="domain" description="GATA-type" evidence="13">
    <location>
        <begin position="74"/>
        <end position="128"/>
    </location>
</feature>
<accession>F8TIB5</accession>
<evidence type="ECO:0000256" key="9">
    <source>
        <dbReference type="ARBA" id="ARBA00023163"/>
    </source>
</evidence>
<name>F8TIB5_BUGNE</name>
<dbReference type="CDD" id="cd00202">
    <property type="entry name" value="ZnF_GATA"/>
    <property type="match status" value="2"/>
</dbReference>
<dbReference type="PROSITE" id="PS50114">
    <property type="entry name" value="GATA_ZN_FINGER_2"/>
    <property type="match status" value="2"/>
</dbReference>
<keyword evidence="5" id="KW-0862">Zinc</keyword>
<dbReference type="SUPFAM" id="SSF57716">
    <property type="entry name" value="Glucocorticoid receptor-like (DNA-binding domain)"/>
    <property type="match status" value="2"/>
</dbReference>
<dbReference type="PRINTS" id="PR00619">
    <property type="entry name" value="GATAZNFINGER"/>
</dbReference>
<dbReference type="GO" id="GO:0000978">
    <property type="term" value="F:RNA polymerase II cis-regulatory region sequence-specific DNA binding"/>
    <property type="evidence" value="ECO:0007669"/>
    <property type="project" value="TreeGrafter"/>
</dbReference>
<evidence type="ECO:0000256" key="6">
    <source>
        <dbReference type="ARBA" id="ARBA00023015"/>
    </source>
</evidence>
<evidence type="ECO:0000256" key="5">
    <source>
        <dbReference type="ARBA" id="ARBA00022833"/>
    </source>
</evidence>
<evidence type="ECO:0000256" key="3">
    <source>
        <dbReference type="ARBA" id="ARBA00022737"/>
    </source>
</evidence>
<evidence type="ECO:0000256" key="12">
    <source>
        <dbReference type="SAM" id="MobiDB-lite"/>
    </source>
</evidence>
<protein>
    <submittedName>
        <fullName evidence="14">GATA123</fullName>
    </submittedName>
</protein>
<evidence type="ECO:0000256" key="7">
    <source>
        <dbReference type="ARBA" id="ARBA00023125"/>
    </source>
</evidence>
<feature type="region of interest" description="Disordered" evidence="12">
    <location>
        <begin position="54"/>
        <end position="75"/>
    </location>
</feature>
<dbReference type="PANTHER" id="PTHR10071:SF281">
    <property type="entry name" value="BOX A-BINDING FACTOR-RELATED"/>
    <property type="match status" value="1"/>
</dbReference>
<dbReference type="GO" id="GO:0005634">
    <property type="term" value="C:nucleus"/>
    <property type="evidence" value="ECO:0007669"/>
    <property type="project" value="UniProtKB-SubCell"/>
</dbReference>
<dbReference type="GO" id="GO:0000122">
    <property type="term" value="P:negative regulation of transcription by RNA polymerase II"/>
    <property type="evidence" value="ECO:0007669"/>
    <property type="project" value="TreeGrafter"/>
</dbReference>
<evidence type="ECO:0000256" key="1">
    <source>
        <dbReference type="ARBA" id="ARBA00004123"/>
    </source>
</evidence>
<feature type="region of interest" description="Disordered" evidence="12">
    <location>
        <begin position="1"/>
        <end position="34"/>
    </location>
</feature>
<dbReference type="SMART" id="SM00401">
    <property type="entry name" value="ZnF_GATA"/>
    <property type="match status" value="2"/>
</dbReference>
<dbReference type="PROSITE" id="PS00344">
    <property type="entry name" value="GATA_ZN_FINGER_1"/>
    <property type="match status" value="2"/>
</dbReference>
<dbReference type="GO" id="GO:0008270">
    <property type="term" value="F:zinc ion binding"/>
    <property type="evidence" value="ECO:0007669"/>
    <property type="project" value="UniProtKB-KW"/>
</dbReference>
<evidence type="ECO:0000313" key="14">
    <source>
        <dbReference type="EMBL" id="AEH57086.1"/>
    </source>
</evidence>
<dbReference type="PANTHER" id="PTHR10071">
    <property type="entry name" value="TRANSCRIPTION FACTOR GATA FAMILY MEMBER"/>
    <property type="match status" value="1"/>
</dbReference>
<evidence type="ECO:0000256" key="4">
    <source>
        <dbReference type="ARBA" id="ARBA00022771"/>
    </source>
</evidence>
<keyword evidence="4 11" id="KW-0863">Zinc-finger</keyword>
<evidence type="ECO:0000259" key="13">
    <source>
        <dbReference type="PROSITE" id="PS50114"/>
    </source>
</evidence>
<dbReference type="Pfam" id="PF00320">
    <property type="entry name" value="GATA"/>
    <property type="match status" value="2"/>
</dbReference>
<keyword evidence="9" id="KW-0804">Transcription</keyword>
<sequence length="281" mass="31002">PQSSYPPTPPKEELRTASSDNDNNSYTSPSASAFAYPDYISGSMYNYKVSSNSLSEGSSKSLNIKQSKSKTKTGTEGRECVNCGATSTPLWRRDGTGHYLCNACGLYHKMNGSSRPLIKPKRRQSATRRAGTCCANCGTFATTLWRRNQSGDPVCNACGLYYKLHNVNRPKTMKKDAIQTRNRKMSTRSKKGRKFSRETDYGKAACMMTMDMKYGNFSTQHMGQVNQLMTSNQHFPNYSPYANASFPPNFSQTHTMPSYPSWSSAAQTGFGLSSSMVGAIA</sequence>
<feature type="non-terminal residue" evidence="14">
    <location>
        <position position="1"/>
    </location>
</feature>
<keyword evidence="3" id="KW-0677">Repeat</keyword>
<reference evidence="14" key="1">
    <citation type="journal article" date="2011" name="Evodevo">
        <title>Gene expression in bryozoan larvae suggest a fundamental importance of pre-patterned blastemic cells in the bryozoan life-cycle.</title>
        <authorList>
            <person name="Fuchs J."/>
            <person name="Martindale M.Q."/>
            <person name="Hejnol A."/>
        </authorList>
    </citation>
    <scope>NUCLEOTIDE SEQUENCE</scope>
</reference>
<feature type="region of interest" description="Disordered" evidence="12">
    <location>
        <begin position="174"/>
        <end position="194"/>
    </location>
</feature>
<evidence type="ECO:0000256" key="11">
    <source>
        <dbReference type="PROSITE-ProRule" id="PRU00094"/>
    </source>
</evidence>
<dbReference type="GO" id="GO:0045165">
    <property type="term" value="P:cell fate commitment"/>
    <property type="evidence" value="ECO:0007669"/>
    <property type="project" value="TreeGrafter"/>
</dbReference>
<keyword evidence="10" id="KW-0539">Nucleus</keyword>
<dbReference type="GO" id="GO:0045944">
    <property type="term" value="P:positive regulation of transcription by RNA polymerase II"/>
    <property type="evidence" value="ECO:0007669"/>
    <property type="project" value="TreeGrafter"/>
</dbReference>
<dbReference type="InterPro" id="IPR000679">
    <property type="entry name" value="Znf_GATA"/>
</dbReference>
<dbReference type="InterPro" id="IPR013088">
    <property type="entry name" value="Znf_NHR/GATA"/>
</dbReference>
<organism evidence="14">
    <name type="scientific">Bugula neritina</name>
    <name type="common">Brown bryozoan</name>
    <name type="synonym">Sertularia neritina</name>
    <dbReference type="NCBI Taxonomy" id="10212"/>
    <lineage>
        <taxon>Eukaryota</taxon>
        <taxon>Metazoa</taxon>
        <taxon>Spiralia</taxon>
        <taxon>Lophotrochozoa</taxon>
        <taxon>Bryozoa</taxon>
        <taxon>Gymnolaemata</taxon>
        <taxon>Cheilostomatida</taxon>
        <taxon>Flustrina</taxon>
        <taxon>Buguloidea</taxon>
        <taxon>Bugulidae</taxon>
        <taxon>Bugula</taxon>
    </lineage>
</organism>
<evidence type="ECO:0000256" key="2">
    <source>
        <dbReference type="ARBA" id="ARBA00022723"/>
    </source>
</evidence>
<feature type="compositionally biased region" description="Polar residues" evidence="12">
    <location>
        <begin position="16"/>
        <end position="31"/>
    </location>
</feature>
<dbReference type="AlphaFoldDB" id="F8TIB5"/>
<keyword evidence="7" id="KW-0238">DNA-binding</keyword>
<dbReference type="FunFam" id="3.30.50.10:FF:000001">
    <property type="entry name" value="GATA transcription factor (GATAd)"/>
    <property type="match status" value="1"/>
</dbReference>
<dbReference type="Gene3D" id="3.30.50.10">
    <property type="entry name" value="Erythroid Transcription Factor GATA-1, subunit A"/>
    <property type="match status" value="2"/>
</dbReference>
<dbReference type="FunFam" id="3.30.50.10:FF:000002">
    <property type="entry name" value="Gata transcription factor gatad"/>
    <property type="match status" value="1"/>
</dbReference>
<evidence type="ECO:0000256" key="10">
    <source>
        <dbReference type="ARBA" id="ARBA00023242"/>
    </source>
</evidence>
<comment type="subcellular location">
    <subcellularLocation>
        <location evidence="1">Nucleus</location>
    </subcellularLocation>
</comment>
<evidence type="ECO:0000256" key="8">
    <source>
        <dbReference type="ARBA" id="ARBA00023159"/>
    </source>
</evidence>
<dbReference type="EMBL" id="HQ914795">
    <property type="protein sequence ID" value="AEH57086.1"/>
    <property type="molecule type" value="mRNA"/>
</dbReference>